<dbReference type="AlphaFoldDB" id="A0A0R1YCN4"/>
<name>A0A0R1YCN4_9LACO</name>
<evidence type="ECO:0000313" key="3">
    <source>
        <dbReference type="Proteomes" id="UP000051223"/>
    </source>
</evidence>
<dbReference type="STRING" id="1423754.FC39_GL000841"/>
<dbReference type="Pfam" id="PF15738">
    <property type="entry name" value="YafQ_toxin"/>
    <property type="match status" value="1"/>
</dbReference>
<dbReference type="eggNOG" id="COG3041">
    <property type="taxonomic scope" value="Bacteria"/>
</dbReference>
<dbReference type="EMBL" id="AZGI01000028">
    <property type="protein sequence ID" value="KRM40106.1"/>
    <property type="molecule type" value="Genomic_DNA"/>
</dbReference>
<dbReference type="InterPro" id="IPR035093">
    <property type="entry name" value="RelE/ParE_toxin_dom_sf"/>
</dbReference>
<keyword evidence="3" id="KW-1185">Reference proteome</keyword>
<organism evidence="2 3">
    <name type="scientific">Lactobacillus hamsteri DSM 5661 = JCM 6256</name>
    <dbReference type="NCBI Taxonomy" id="1423754"/>
    <lineage>
        <taxon>Bacteria</taxon>
        <taxon>Bacillati</taxon>
        <taxon>Bacillota</taxon>
        <taxon>Bacilli</taxon>
        <taxon>Lactobacillales</taxon>
        <taxon>Lactobacillaceae</taxon>
        <taxon>Lactobacillus</taxon>
    </lineage>
</organism>
<evidence type="ECO:0000256" key="1">
    <source>
        <dbReference type="ARBA" id="ARBA00022649"/>
    </source>
</evidence>
<reference evidence="2 3" key="1">
    <citation type="journal article" date="2015" name="Genome Announc.">
        <title>Expanding the biotechnology potential of lactobacilli through comparative genomics of 213 strains and associated genera.</title>
        <authorList>
            <person name="Sun Z."/>
            <person name="Harris H.M."/>
            <person name="McCann A."/>
            <person name="Guo C."/>
            <person name="Argimon S."/>
            <person name="Zhang W."/>
            <person name="Yang X."/>
            <person name="Jeffery I.B."/>
            <person name="Cooney J.C."/>
            <person name="Kagawa T.F."/>
            <person name="Liu W."/>
            <person name="Song Y."/>
            <person name="Salvetti E."/>
            <person name="Wrobel A."/>
            <person name="Rasinkangas P."/>
            <person name="Parkhill J."/>
            <person name="Rea M.C."/>
            <person name="O'Sullivan O."/>
            <person name="Ritari J."/>
            <person name="Douillard F.P."/>
            <person name="Paul Ross R."/>
            <person name="Yang R."/>
            <person name="Briner A.E."/>
            <person name="Felis G.E."/>
            <person name="de Vos W.M."/>
            <person name="Barrangou R."/>
            <person name="Klaenhammer T.R."/>
            <person name="Caufield P.W."/>
            <person name="Cui Y."/>
            <person name="Zhang H."/>
            <person name="O'Toole P.W."/>
        </authorList>
    </citation>
    <scope>NUCLEOTIDE SEQUENCE [LARGE SCALE GENOMIC DNA]</scope>
    <source>
        <strain evidence="2 3">DSM 5661</strain>
    </source>
</reference>
<keyword evidence="1" id="KW-1277">Toxin-antitoxin system</keyword>
<dbReference type="NCBIfam" id="TIGR02385">
    <property type="entry name" value="RelE_StbE"/>
    <property type="match status" value="1"/>
</dbReference>
<dbReference type="InterPro" id="IPR007712">
    <property type="entry name" value="RelE/ParE_toxin"/>
</dbReference>
<gene>
    <name evidence="2" type="ORF">FC39_GL000841</name>
</gene>
<dbReference type="PATRIC" id="fig|1423754.3.peg.863"/>
<dbReference type="Gene3D" id="3.30.2310.20">
    <property type="entry name" value="RelE-like"/>
    <property type="match status" value="1"/>
</dbReference>
<accession>A0A0R1YCN4</accession>
<proteinExistence type="predicted"/>
<sequence>MIDILIDGEKLPDEYDDHELQRKFQGYREFHIRDTPKGIRASEKNDVIVIYKKQRKRLILIGVRVGSHDKLFKNKHK</sequence>
<dbReference type="InterPro" id="IPR004386">
    <property type="entry name" value="Toxin_YafQ-like"/>
</dbReference>
<evidence type="ECO:0000313" key="2">
    <source>
        <dbReference type="EMBL" id="KRM40106.1"/>
    </source>
</evidence>
<comment type="caution">
    <text evidence="2">The sequence shown here is derived from an EMBL/GenBank/DDBJ whole genome shotgun (WGS) entry which is preliminary data.</text>
</comment>
<dbReference type="SUPFAM" id="SSF143011">
    <property type="entry name" value="RelE-like"/>
    <property type="match status" value="1"/>
</dbReference>
<dbReference type="Proteomes" id="UP000051223">
    <property type="component" value="Unassembled WGS sequence"/>
</dbReference>
<protein>
    <submittedName>
        <fullName evidence="2">Uncharacterized protein</fullName>
    </submittedName>
</protein>